<keyword evidence="7" id="KW-1185">Reference proteome</keyword>
<evidence type="ECO:0000256" key="3">
    <source>
        <dbReference type="ARBA" id="ARBA00023110"/>
    </source>
</evidence>
<dbReference type="PANTHER" id="PTHR46512">
    <property type="entry name" value="PEPTIDYLPROLYL ISOMERASE"/>
    <property type="match status" value="1"/>
</dbReference>
<dbReference type="GO" id="GO:0006893">
    <property type="term" value="P:Golgi to plasma membrane transport"/>
    <property type="evidence" value="ECO:0007669"/>
    <property type="project" value="UniProtKB-ARBA"/>
</dbReference>
<dbReference type="SMART" id="SM00028">
    <property type="entry name" value="TPR"/>
    <property type="match status" value="2"/>
</dbReference>
<comment type="catalytic activity">
    <reaction evidence="1">
        <text>[protein]-peptidylproline (omega=180) = [protein]-peptidylproline (omega=0)</text>
        <dbReference type="Rhea" id="RHEA:16237"/>
        <dbReference type="Rhea" id="RHEA-COMP:10747"/>
        <dbReference type="Rhea" id="RHEA-COMP:10748"/>
        <dbReference type="ChEBI" id="CHEBI:83833"/>
        <dbReference type="ChEBI" id="CHEBI:83834"/>
        <dbReference type="EC" id="5.2.1.8"/>
    </reaction>
</comment>
<dbReference type="EC" id="5.2.1.8" evidence="2"/>
<dbReference type="AlphaFoldDB" id="A0A5E4M100"/>
<keyword evidence="3" id="KW-0697">Rotamase</keyword>
<dbReference type="Pfam" id="PF09295">
    <property type="entry name" value="ChAPs"/>
    <property type="match status" value="1"/>
</dbReference>
<evidence type="ECO:0000256" key="2">
    <source>
        <dbReference type="ARBA" id="ARBA00013194"/>
    </source>
</evidence>
<evidence type="ECO:0000256" key="1">
    <source>
        <dbReference type="ARBA" id="ARBA00000971"/>
    </source>
</evidence>
<dbReference type="InterPro" id="IPR015374">
    <property type="entry name" value="ChAPs"/>
</dbReference>
<keyword evidence="4" id="KW-0413">Isomerase</keyword>
<dbReference type="InterPro" id="IPR019734">
    <property type="entry name" value="TPR_rpt"/>
</dbReference>
<dbReference type="InterPro" id="IPR011990">
    <property type="entry name" value="TPR-like_helical_dom_sf"/>
</dbReference>
<dbReference type="GO" id="GO:0003755">
    <property type="term" value="F:peptidyl-prolyl cis-trans isomerase activity"/>
    <property type="evidence" value="ECO:0007669"/>
    <property type="project" value="UniProtKB-EC"/>
</dbReference>
<dbReference type="PANTHER" id="PTHR46512:SF9">
    <property type="entry name" value="PEPTIDYLPROLYL ISOMERASE"/>
    <property type="match status" value="1"/>
</dbReference>
<dbReference type="GO" id="GO:0034044">
    <property type="term" value="C:exomer complex"/>
    <property type="evidence" value="ECO:0007669"/>
    <property type="project" value="UniProtKB-ARBA"/>
</dbReference>
<dbReference type="SUPFAM" id="SSF48452">
    <property type="entry name" value="TPR-like"/>
    <property type="match status" value="1"/>
</dbReference>
<gene>
    <name evidence="6" type="ORF">CINCED_3A014086</name>
</gene>
<dbReference type="EMBL" id="CABPRJ010000003">
    <property type="protein sequence ID" value="VVC24518.1"/>
    <property type="molecule type" value="Genomic_DNA"/>
</dbReference>
<reference evidence="6 7" key="1">
    <citation type="submission" date="2019-08" db="EMBL/GenBank/DDBJ databases">
        <authorList>
            <person name="Alioto T."/>
            <person name="Alioto T."/>
            <person name="Gomez Garrido J."/>
        </authorList>
    </citation>
    <scope>NUCLEOTIDE SEQUENCE [LARGE SCALE GENOMIC DNA]</scope>
</reference>
<evidence type="ECO:0000256" key="5">
    <source>
        <dbReference type="ARBA" id="ARBA00029569"/>
    </source>
</evidence>
<dbReference type="OrthoDB" id="433738at2759"/>
<proteinExistence type="predicted"/>
<accession>A0A5E4M100</accession>
<dbReference type="Proteomes" id="UP000325440">
    <property type="component" value="Unassembled WGS sequence"/>
</dbReference>
<sequence length="288" mass="32789">MNRLPVYELIRDSNIYRNTSPGSSVILPLVGDKCTIVIYDVQVSENYNCKFSVWFSEKAVVVGTPEEDTSSVVLELGSADCIIDRGLEMLVSKMRVGDIQEFCLGDGQGGTITGCVRLLAVQKCVALRSWHTDDQMKLIEAARQKEAGNILFRQKRYMDAFHRFNLSIRSVLFLRDEKAEGVREKRDILYSTVCNNMAACQLKLHNYEHARVLATKVLTVDPSNLKAFLRRSQAFVELKMFDNAFVDARYVLDHCPANTLAKRYLDKAARGIEDQKANYKVMVKRMFH</sequence>
<dbReference type="Gene3D" id="1.25.40.10">
    <property type="entry name" value="Tetratricopeptide repeat domain"/>
    <property type="match status" value="1"/>
</dbReference>
<evidence type="ECO:0000313" key="7">
    <source>
        <dbReference type="Proteomes" id="UP000325440"/>
    </source>
</evidence>
<evidence type="ECO:0000256" key="4">
    <source>
        <dbReference type="ARBA" id="ARBA00023235"/>
    </source>
</evidence>
<dbReference type="InterPro" id="IPR050754">
    <property type="entry name" value="FKBP4/5/8-like"/>
</dbReference>
<evidence type="ECO:0000313" key="6">
    <source>
        <dbReference type="EMBL" id="VVC24518.1"/>
    </source>
</evidence>
<protein>
    <recommendedName>
        <fullName evidence="2">peptidylprolyl isomerase</fullName>
        <ecNumber evidence="2">5.2.1.8</ecNumber>
    </recommendedName>
    <alternativeName>
        <fullName evidence="5">Rotamase</fullName>
    </alternativeName>
</protein>
<organism evidence="6 7">
    <name type="scientific">Cinara cedri</name>
    <dbReference type="NCBI Taxonomy" id="506608"/>
    <lineage>
        <taxon>Eukaryota</taxon>
        <taxon>Metazoa</taxon>
        <taxon>Ecdysozoa</taxon>
        <taxon>Arthropoda</taxon>
        <taxon>Hexapoda</taxon>
        <taxon>Insecta</taxon>
        <taxon>Pterygota</taxon>
        <taxon>Neoptera</taxon>
        <taxon>Paraneoptera</taxon>
        <taxon>Hemiptera</taxon>
        <taxon>Sternorrhyncha</taxon>
        <taxon>Aphidomorpha</taxon>
        <taxon>Aphidoidea</taxon>
        <taxon>Aphididae</taxon>
        <taxon>Lachninae</taxon>
        <taxon>Cinara</taxon>
    </lineage>
</organism>
<name>A0A5E4M100_9HEMI</name>